<evidence type="ECO:0000256" key="1">
    <source>
        <dbReference type="SAM" id="Phobius"/>
    </source>
</evidence>
<dbReference type="InterPro" id="IPR021814">
    <property type="entry name" value="DUF3394"/>
</dbReference>
<comment type="caution">
    <text evidence="2">The sequence shown here is derived from an EMBL/GenBank/DDBJ whole genome shotgun (WGS) entry which is preliminary data.</text>
</comment>
<feature type="non-terminal residue" evidence="2">
    <location>
        <position position="1"/>
    </location>
</feature>
<name>A0A523UV67_UNCAE</name>
<keyword evidence="1" id="KW-0812">Transmembrane</keyword>
<evidence type="ECO:0000313" key="2">
    <source>
        <dbReference type="EMBL" id="TET46418.1"/>
    </source>
</evidence>
<accession>A0A523UV67</accession>
<protein>
    <submittedName>
        <fullName evidence="2">DUF3394 domain-containing protein</fullName>
    </submittedName>
</protein>
<dbReference type="Proteomes" id="UP000320679">
    <property type="component" value="Unassembled WGS sequence"/>
</dbReference>
<dbReference type="EMBL" id="SOJK01000127">
    <property type="protein sequence ID" value="TET46418.1"/>
    <property type="molecule type" value="Genomic_DNA"/>
</dbReference>
<dbReference type="AlphaFoldDB" id="A0A523UV67"/>
<keyword evidence="1" id="KW-1133">Transmembrane helix</keyword>
<dbReference type="Pfam" id="PF11874">
    <property type="entry name" value="DUF3394"/>
    <property type="match status" value="1"/>
</dbReference>
<evidence type="ECO:0000313" key="3">
    <source>
        <dbReference type="Proteomes" id="UP000320679"/>
    </source>
</evidence>
<feature type="transmembrane region" description="Helical" evidence="1">
    <location>
        <begin position="6"/>
        <end position="28"/>
    </location>
</feature>
<proteinExistence type="predicted"/>
<gene>
    <name evidence="2" type="ORF">E3J59_03090</name>
</gene>
<sequence>TVWEVLLISGMAILGMFALSVAQAGYFVVKASLIERLVMLAAAILLIRPGLYTDVIGLSAFGLVYLWQRIKSERIKLSLA</sequence>
<reference evidence="2 3" key="1">
    <citation type="submission" date="2019-03" db="EMBL/GenBank/DDBJ databases">
        <title>Metabolic potential of uncultured bacteria and archaea associated with petroleum seepage in deep-sea sediments.</title>
        <authorList>
            <person name="Dong X."/>
            <person name="Hubert C."/>
        </authorList>
    </citation>
    <scope>NUCLEOTIDE SEQUENCE [LARGE SCALE GENOMIC DNA]</scope>
    <source>
        <strain evidence="2">E29_bin78</strain>
    </source>
</reference>
<keyword evidence="1" id="KW-0472">Membrane</keyword>
<organism evidence="2 3">
    <name type="scientific">Aerophobetes bacterium</name>
    <dbReference type="NCBI Taxonomy" id="2030807"/>
    <lineage>
        <taxon>Bacteria</taxon>
        <taxon>Candidatus Aerophobota</taxon>
    </lineage>
</organism>
<feature type="transmembrane region" description="Helical" evidence="1">
    <location>
        <begin position="40"/>
        <end position="67"/>
    </location>
</feature>